<dbReference type="Pfam" id="PF02195">
    <property type="entry name" value="ParB_N"/>
    <property type="match status" value="1"/>
</dbReference>
<dbReference type="Gene3D" id="3.90.1530.30">
    <property type="match status" value="1"/>
</dbReference>
<protein>
    <recommendedName>
        <fullName evidence="2">ParB-like N-terminal domain-containing protein</fullName>
    </recommendedName>
</protein>
<gene>
    <name evidence="3" type="ORF">S03H2_61013</name>
</gene>
<dbReference type="SUPFAM" id="SSF109709">
    <property type="entry name" value="KorB DNA-binding domain-like"/>
    <property type="match status" value="1"/>
</dbReference>
<dbReference type="PANTHER" id="PTHR33375">
    <property type="entry name" value="CHROMOSOME-PARTITIONING PROTEIN PARB-RELATED"/>
    <property type="match status" value="1"/>
</dbReference>
<dbReference type="GO" id="GO:0005694">
    <property type="term" value="C:chromosome"/>
    <property type="evidence" value="ECO:0007669"/>
    <property type="project" value="TreeGrafter"/>
</dbReference>
<dbReference type="EMBL" id="BARU01039358">
    <property type="protein sequence ID" value="GAH80221.1"/>
    <property type="molecule type" value="Genomic_DNA"/>
</dbReference>
<dbReference type="InterPro" id="IPR041468">
    <property type="entry name" value="HTH_ParB/Spo0J"/>
</dbReference>
<name>X1ICS2_9ZZZZ</name>
<dbReference type="SUPFAM" id="SSF110849">
    <property type="entry name" value="ParB/Sulfiredoxin"/>
    <property type="match status" value="1"/>
</dbReference>
<keyword evidence="1" id="KW-0159">Chromosome partition</keyword>
<evidence type="ECO:0000256" key="1">
    <source>
        <dbReference type="ARBA" id="ARBA00022829"/>
    </source>
</evidence>
<dbReference type="AlphaFoldDB" id="X1ICS2"/>
<dbReference type="InterPro" id="IPR003115">
    <property type="entry name" value="ParB_N"/>
</dbReference>
<dbReference type="Gene3D" id="1.10.10.2830">
    <property type="match status" value="1"/>
</dbReference>
<dbReference type="InterPro" id="IPR036086">
    <property type="entry name" value="ParB/Sulfiredoxin_sf"/>
</dbReference>
<dbReference type="SMART" id="SM00470">
    <property type="entry name" value="ParB"/>
    <property type="match status" value="1"/>
</dbReference>
<reference evidence="3" key="1">
    <citation type="journal article" date="2014" name="Front. Microbiol.">
        <title>High frequency of phylogenetically diverse reductive dehalogenase-homologous genes in deep subseafloor sedimentary metagenomes.</title>
        <authorList>
            <person name="Kawai M."/>
            <person name="Futagami T."/>
            <person name="Toyoda A."/>
            <person name="Takaki Y."/>
            <person name="Nishi S."/>
            <person name="Hori S."/>
            <person name="Arai W."/>
            <person name="Tsubouchi T."/>
            <person name="Morono Y."/>
            <person name="Uchiyama I."/>
            <person name="Ito T."/>
            <person name="Fujiyama A."/>
            <person name="Inagaki F."/>
            <person name="Takami H."/>
        </authorList>
    </citation>
    <scope>NUCLEOTIDE SEQUENCE</scope>
    <source>
        <strain evidence="3">Expedition CK06-06</strain>
    </source>
</reference>
<proteinExistence type="predicted"/>
<sequence length="169" mass="19669">MKVRYEESLTLELIDETDEAFQARLDYDEEELESLKQDIAENSQRNPVGLIQKGDRYQLIYGFQRVKVMRRLGWESVRANIYEEATEKELHTHSISDNVRQAQLTDLEKALKARSLKEKGFSTEELCEMFGVKKSALYNYFSVADLDETTRECLQRGLISLNHAVELAR</sequence>
<dbReference type="PANTHER" id="PTHR33375:SF1">
    <property type="entry name" value="CHROMOSOME-PARTITIONING PROTEIN PARB-RELATED"/>
    <property type="match status" value="1"/>
</dbReference>
<dbReference type="Pfam" id="PF17762">
    <property type="entry name" value="HTH_ParB"/>
    <property type="match status" value="1"/>
</dbReference>
<evidence type="ECO:0000313" key="3">
    <source>
        <dbReference type="EMBL" id="GAH80221.1"/>
    </source>
</evidence>
<comment type="caution">
    <text evidence="3">The sequence shown here is derived from an EMBL/GenBank/DDBJ whole genome shotgun (WGS) entry which is preliminary data.</text>
</comment>
<dbReference type="InterPro" id="IPR050336">
    <property type="entry name" value="Chromosome_partition/occlusion"/>
</dbReference>
<organism evidence="3">
    <name type="scientific">marine sediment metagenome</name>
    <dbReference type="NCBI Taxonomy" id="412755"/>
    <lineage>
        <taxon>unclassified sequences</taxon>
        <taxon>metagenomes</taxon>
        <taxon>ecological metagenomes</taxon>
    </lineage>
</organism>
<accession>X1ICS2</accession>
<feature type="non-terminal residue" evidence="3">
    <location>
        <position position="169"/>
    </location>
</feature>
<feature type="domain" description="ParB-like N-terminal" evidence="2">
    <location>
        <begin position="7"/>
        <end position="99"/>
    </location>
</feature>
<evidence type="ECO:0000259" key="2">
    <source>
        <dbReference type="SMART" id="SM00470"/>
    </source>
</evidence>
<dbReference type="GO" id="GO:0007059">
    <property type="term" value="P:chromosome segregation"/>
    <property type="evidence" value="ECO:0007669"/>
    <property type="project" value="UniProtKB-KW"/>
</dbReference>